<proteinExistence type="predicted"/>
<organism evidence="1">
    <name type="scientific">uncultured Synechococcales cyanobacterium</name>
    <dbReference type="NCBI Taxonomy" id="1936017"/>
    <lineage>
        <taxon>Bacteria</taxon>
        <taxon>Bacillati</taxon>
        <taxon>Cyanobacteriota</taxon>
        <taxon>Cyanophyceae</taxon>
        <taxon>Synechococcales</taxon>
        <taxon>environmental samples</taxon>
    </lineage>
</organism>
<accession>A0A6J4VVB3</accession>
<protein>
    <submittedName>
        <fullName evidence="1">Uncharacterized protein</fullName>
    </submittedName>
</protein>
<dbReference type="EMBL" id="CADCWO010000264">
    <property type="protein sequence ID" value="CAA9590498.1"/>
    <property type="molecule type" value="Genomic_DNA"/>
</dbReference>
<sequence>METSSSVSSMRRLSDQALRLLRPEVQSVPVVIWLARYSGILC</sequence>
<gene>
    <name evidence="1" type="ORF">AVDCRST_MAG81-5427</name>
</gene>
<name>A0A6J4VVB3_9CYAN</name>
<reference evidence="1" key="1">
    <citation type="submission" date="2020-02" db="EMBL/GenBank/DDBJ databases">
        <authorList>
            <person name="Meier V. D."/>
        </authorList>
    </citation>
    <scope>NUCLEOTIDE SEQUENCE</scope>
    <source>
        <strain evidence="1">AVDCRST_MAG81</strain>
    </source>
</reference>
<evidence type="ECO:0000313" key="1">
    <source>
        <dbReference type="EMBL" id="CAA9590498.1"/>
    </source>
</evidence>
<dbReference type="AlphaFoldDB" id="A0A6J4VVB3"/>